<dbReference type="STRING" id="1802306.A3C72_02870"/>
<proteinExistence type="predicted"/>
<organism evidence="1 2">
    <name type="scientific">Candidatus Taylorbacteria bacterium RIFCSPHIGHO2_02_FULL_43_32b</name>
    <dbReference type="NCBI Taxonomy" id="1802306"/>
    <lineage>
        <taxon>Bacteria</taxon>
        <taxon>Candidatus Tayloriibacteriota</taxon>
    </lineage>
</organism>
<dbReference type="Proteomes" id="UP000177130">
    <property type="component" value="Unassembled WGS sequence"/>
</dbReference>
<accession>A0A1G2MJK2</accession>
<dbReference type="AlphaFoldDB" id="A0A1G2MJK2"/>
<protein>
    <submittedName>
        <fullName evidence="1">Uncharacterized protein</fullName>
    </submittedName>
</protein>
<dbReference type="EMBL" id="MHRK01000019">
    <property type="protein sequence ID" value="OHA24053.1"/>
    <property type="molecule type" value="Genomic_DNA"/>
</dbReference>
<comment type="caution">
    <text evidence="1">The sequence shown here is derived from an EMBL/GenBank/DDBJ whole genome shotgun (WGS) entry which is preliminary data.</text>
</comment>
<sequence length="831" mass="90101">MAAFKKTIVIVLIIVLVVPMTFFVKPKPADAFISCILDAIGLLAGLDSAVNKVFSVPTGDFVTETATSQNAAADTGSNLKECLLDQIAFTMANALIRNITASTVEWINSGFEGSPSFVTDPEGFFLDVGDQVAGQWIEELGPLGDLLCSPFDLQIRLSLGIGWTQSHKEEIRCRLSDVQKNVYNAFLKGGWGSDGWSNWISISRPSNNMYGVYLEADNQLTRNVLRQLNINEKELQWGKGFRSFRKCVAYRPDGSCLKHDKNLSTPGSVIETQLNNVLDSQKRRLETADEINEIMDALINQAFNKVFSSMGIGGMSVKSPRYGGSSYIKSLVTDYEKQVAESTAKPPTWVDCNYTYHIEDLADGKKVSVWMPGWMPSGTDCVKPTTGSTVGPGCFAEITPGLIAQVPPGSLFLPVLTTSEAATPAAALENAIKIGCANVNNTVDKVAGQNANSAVGDITGLGFLSPELTAGGAGTYQKNYAMDSSTKILTSAPLRRVQPGDQFAYLDGSYSTDGSKKACDVSRAGGFTLSSVLTNSGEGAYLKMILAEEKPIEKINLYIPYRSVEIGDNRGCDKYFYDMSYIIYAYDAAGNQYSSPVFTGNSDYQNPKTWTFPNTPNIKEIIVRPYNLDTRTPDIINNLSLAEVEILGQAKVTAPGTTETVTPASSKVSMNPAALSLPNPLKLGSLFSPSDSMHYNFKLTHSESKPIPELKLKMTLKSIEGSLVTQQDLNKYFTNITIKKTVSNDCSDPYASSIVNSPPPPTTLEIPLGASAVSQYCIQISAKLPIYNTTGIDTLGAFELQTEITESAYDTTSEQFLKVGTHKASFIINKP</sequence>
<name>A0A1G2MJK2_9BACT</name>
<evidence type="ECO:0000313" key="2">
    <source>
        <dbReference type="Proteomes" id="UP000177130"/>
    </source>
</evidence>
<reference evidence="1 2" key="1">
    <citation type="journal article" date="2016" name="Nat. Commun.">
        <title>Thousands of microbial genomes shed light on interconnected biogeochemical processes in an aquifer system.</title>
        <authorList>
            <person name="Anantharaman K."/>
            <person name="Brown C.T."/>
            <person name="Hug L.A."/>
            <person name="Sharon I."/>
            <person name="Castelle C.J."/>
            <person name="Probst A.J."/>
            <person name="Thomas B.C."/>
            <person name="Singh A."/>
            <person name="Wilkins M.J."/>
            <person name="Karaoz U."/>
            <person name="Brodie E.L."/>
            <person name="Williams K.H."/>
            <person name="Hubbard S.S."/>
            <person name="Banfield J.F."/>
        </authorList>
    </citation>
    <scope>NUCLEOTIDE SEQUENCE [LARGE SCALE GENOMIC DNA]</scope>
</reference>
<gene>
    <name evidence="1" type="ORF">A3C72_02870</name>
</gene>
<evidence type="ECO:0000313" key="1">
    <source>
        <dbReference type="EMBL" id="OHA24053.1"/>
    </source>
</evidence>